<comment type="caution">
    <text evidence="2">The sequence shown here is derived from an EMBL/GenBank/DDBJ whole genome shotgun (WGS) entry which is preliminary data.</text>
</comment>
<evidence type="ECO:0000256" key="1">
    <source>
        <dbReference type="SAM" id="MobiDB-lite"/>
    </source>
</evidence>
<proteinExistence type="predicted"/>
<organism evidence="2 3">
    <name type="scientific">Coniochaeta hoffmannii</name>
    <dbReference type="NCBI Taxonomy" id="91930"/>
    <lineage>
        <taxon>Eukaryota</taxon>
        <taxon>Fungi</taxon>
        <taxon>Dikarya</taxon>
        <taxon>Ascomycota</taxon>
        <taxon>Pezizomycotina</taxon>
        <taxon>Sordariomycetes</taxon>
        <taxon>Sordariomycetidae</taxon>
        <taxon>Coniochaetales</taxon>
        <taxon>Coniochaetaceae</taxon>
        <taxon>Coniochaeta</taxon>
    </lineage>
</organism>
<dbReference type="EMBL" id="JANBVN010000212">
    <property type="protein sequence ID" value="KAJ9132663.1"/>
    <property type="molecule type" value="Genomic_DNA"/>
</dbReference>
<gene>
    <name evidence="2" type="ORF">NKR19_g9228</name>
</gene>
<name>A0AA38RIC8_9PEZI</name>
<reference evidence="2" key="1">
    <citation type="submission" date="2022-07" db="EMBL/GenBank/DDBJ databases">
        <title>Fungi with potential for degradation of polypropylene.</title>
        <authorList>
            <person name="Gostincar C."/>
        </authorList>
    </citation>
    <scope>NUCLEOTIDE SEQUENCE</scope>
    <source>
        <strain evidence="2">EXF-13287</strain>
    </source>
</reference>
<keyword evidence="3" id="KW-1185">Reference proteome</keyword>
<feature type="compositionally biased region" description="Basic and acidic residues" evidence="1">
    <location>
        <begin position="7"/>
        <end position="22"/>
    </location>
</feature>
<sequence>MFPDLKVLPRPEPESAAQEAHDAWQQEYEQWQRLRCGCGRGYFCREHGTWISGPEVGSEVAVTWEQQQRGSCPEYHYRGYENIPTYVGQRDGLSPENPKA</sequence>
<evidence type="ECO:0000313" key="3">
    <source>
        <dbReference type="Proteomes" id="UP001174691"/>
    </source>
</evidence>
<dbReference type="Proteomes" id="UP001174691">
    <property type="component" value="Unassembled WGS sequence"/>
</dbReference>
<evidence type="ECO:0000313" key="2">
    <source>
        <dbReference type="EMBL" id="KAJ9132663.1"/>
    </source>
</evidence>
<dbReference type="AlphaFoldDB" id="A0AA38RIC8"/>
<accession>A0AA38RIC8</accession>
<feature type="region of interest" description="Disordered" evidence="1">
    <location>
        <begin position="1"/>
        <end position="22"/>
    </location>
</feature>
<protein>
    <submittedName>
        <fullName evidence="2">Uncharacterized protein</fullName>
    </submittedName>
</protein>